<dbReference type="NCBIfam" id="NF008424">
    <property type="entry name" value="PRK11253.1"/>
    <property type="match status" value="1"/>
</dbReference>
<keyword evidence="2 8" id="KW-0121">Carboxypeptidase</keyword>
<organism evidence="8 9">
    <name type="scientific">Noviherbaspirillum suwonense</name>
    <dbReference type="NCBI Taxonomy" id="1224511"/>
    <lineage>
        <taxon>Bacteria</taxon>
        <taxon>Pseudomonadati</taxon>
        <taxon>Pseudomonadota</taxon>
        <taxon>Betaproteobacteria</taxon>
        <taxon>Burkholderiales</taxon>
        <taxon>Oxalobacteraceae</taxon>
        <taxon>Noviherbaspirillum</taxon>
    </lineage>
</organism>
<dbReference type="PIRSF" id="PIRSF028757">
    <property type="entry name" value="LD-carboxypeptidase"/>
    <property type="match status" value="1"/>
</dbReference>
<gene>
    <name evidence="8" type="ORF">SAMN06295970_102153</name>
</gene>
<dbReference type="Pfam" id="PF17676">
    <property type="entry name" value="Peptidase_S66C"/>
    <property type="match status" value="1"/>
</dbReference>
<dbReference type="InterPro" id="IPR040449">
    <property type="entry name" value="Peptidase_S66_N"/>
</dbReference>
<feature type="domain" description="LD-carboxypeptidase C-terminal" evidence="7">
    <location>
        <begin position="186"/>
        <end position="302"/>
    </location>
</feature>
<dbReference type="Gene3D" id="3.40.50.10740">
    <property type="entry name" value="Class I glutamine amidotransferase-like"/>
    <property type="match status" value="1"/>
</dbReference>
<evidence type="ECO:0000313" key="9">
    <source>
        <dbReference type="Proteomes" id="UP001158049"/>
    </source>
</evidence>
<comment type="caution">
    <text evidence="8">The sequence shown here is derived from an EMBL/GenBank/DDBJ whole genome shotgun (WGS) entry which is preliminary data.</text>
</comment>
<dbReference type="Gene3D" id="3.50.30.60">
    <property type="entry name" value="LD-carboxypeptidase A C-terminal domain-like"/>
    <property type="match status" value="1"/>
</dbReference>
<protein>
    <submittedName>
        <fullName evidence="8">Muramoyltetrapeptide carboxypeptidase</fullName>
    </submittedName>
</protein>
<evidence type="ECO:0000256" key="2">
    <source>
        <dbReference type="ARBA" id="ARBA00022645"/>
    </source>
</evidence>
<dbReference type="InterPro" id="IPR029062">
    <property type="entry name" value="Class_I_gatase-like"/>
</dbReference>
<comment type="similarity">
    <text evidence="1">Belongs to the peptidase S66 family.</text>
</comment>
<evidence type="ECO:0000313" key="8">
    <source>
        <dbReference type="EMBL" id="SMP48481.1"/>
    </source>
</evidence>
<dbReference type="PANTHER" id="PTHR30237">
    <property type="entry name" value="MURAMOYLTETRAPEPTIDE CARBOXYPEPTIDASE"/>
    <property type="match status" value="1"/>
</dbReference>
<accession>A0ABY1PY28</accession>
<sequence>MNTASLTPSAAPGRSALAGTTVAIVSPGGYAPDEAGLQRALGRLEAQGCIVRNYYRHDARHHRFGATDDERIAQLHDAARDPEVEVVIALRGGYGMSRLLPRLDFAMLAQSRKLFVGHSDITALHMGLLRHGAISFAGPMICDDFTREEASDYTMGAFQDCLTHAECEVAGIVPESLDDNPAVDCRGMLWGGNLSMLTHLMGTSYLPAVDGGILFVEDVNEHPYRVERMLLQLLHSGVLARQKALVLGDFANYRLSDYDNGYDFNAMLVWLRRELPIPVVNGLPFGHIRDKATLPVGADAHLQSDARNMRLRLRAYPFIGQGD</sequence>
<evidence type="ECO:0000259" key="7">
    <source>
        <dbReference type="Pfam" id="PF17676"/>
    </source>
</evidence>
<keyword evidence="5" id="KW-0720">Serine protease</keyword>
<dbReference type="InterPro" id="IPR040921">
    <property type="entry name" value="Peptidase_S66C"/>
</dbReference>
<keyword evidence="4" id="KW-0378">Hydrolase</keyword>
<name>A0ABY1PY28_9BURK</name>
<dbReference type="SUPFAM" id="SSF141986">
    <property type="entry name" value="LD-carboxypeptidase A C-terminal domain-like"/>
    <property type="match status" value="1"/>
</dbReference>
<dbReference type="Proteomes" id="UP001158049">
    <property type="component" value="Unassembled WGS sequence"/>
</dbReference>
<evidence type="ECO:0000256" key="3">
    <source>
        <dbReference type="ARBA" id="ARBA00022670"/>
    </source>
</evidence>
<dbReference type="GO" id="GO:0004180">
    <property type="term" value="F:carboxypeptidase activity"/>
    <property type="evidence" value="ECO:0007669"/>
    <property type="project" value="UniProtKB-KW"/>
</dbReference>
<dbReference type="PANTHER" id="PTHR30237:SF2">
    <property type="entry name" value="MUREIN TETRAPEPTIDE CARBOXYPEPTIDASE"/>
    <property type="match status" value="1"/>
</dbReference>
<dbReference type="RefSeq" id="WP_283440956.1">
    <property type="nucleotide sequence ID" value="NZ_FXUL01000002.1"/>
</dbReference>
<dbReference type="InterPro" id="IPR027461">
    <property type="entry name" value="Carboxypeptidase_A_C_sf"/>
</dbReference>
<evidence type="ECO:0000256" key="5">
    <source>
        <dbReference type="ARBA" id="ARBA00022825"/>
    </source>
</evidence>
<dbReference type="Pfam" id="PF02016">
    <property type="entry name" value="Peptidase_S66"/>
    <property type="match status" value="1"/>
</dbReference>
<dbReference type="SUPFAM" id="SSF52317">
    <property type="entry name" value="Class I glutamine amidotransferase-like"/>
    <property type="match status" value="1"/>
</dbReference>
<evidence type="ECO:0000256" key="1">
    <source>
        <dbReference type="ARBA" id="ARBA00010233"/>
    </source>
</evidence>
<reference evidence="8 9" key="1">
    <citation type="submission" date="2017-05" db="EMBL/GenBank/DDBJ databases">
        <authorList>
            <person name="Varghese N."/>
            <person name="Submissions S."/>
        </authorList>
    </citation>
    <scope>NUCLEOTIDE SEQUENCE [LARGE SCALE GENOMIC DNA]</scope>
    <source>
        <strain evidence="8 9">DSM 26001</strain>
    </source>
</reference>
<evidence type="ECO:0000259" key="6">
    <source>
        <dbReference type="Pfam" id="PF02016"/>
    </source>
</evidence>
<keyword evidence="9" id="KW-1185">Reference proteome</keyword>
<feature type="domain" description="LD-carboxypeptidase N-terminal" evidence="6">
    <location>
        <begin position="22"/>
        <end position="138"/>
    </location>
</feature>
<dbReference type="EMBL" id="FXUL01000002">
    <property type="protein sequence ID" value="SMP48481.1"/>
    <property type="molecule type" value="Genomic_DNA"/>
</dbReference>
<keyword evidence="3" id="KW-0645">Protease</keyword>
<evidence type="ECO:0000256" key="4">
    <source>
        <dbReference type="ARBA" id="ARBA00022801"/>
    </source>
</evidence>
<dbReference type="CDD" id="cd07025">
    <property type="entry name" value="Peptidase_S66"/>
    <property type="match status" value="1"/>
</dbReference>
<dbReference type="InterPro" id="IPR027478">
    <property type="entry name" value="LdcA_N"/>
</dbReference>
<dbReference type="InterPro" id="IPR003507">
    <property type="entry name" value="S66_fam"/>
</dbReference>
<proteinExistence type="inferred from homology"/>